<keyword evidence="3" id="KW-0805">Transcription regulation</keyword>
<dbReference type="SUPFAM" id="SSF52172">
    <property type="entry name" value="CheY-like"/>
    <property type="match status" value="1"/>
</dbReference>
<dbReference type="SMART" id="SM00862">
    <property type="entry name" value="Trans_reg_C"/>
    <property type="match status" value="1"/>
</dbReference>
<protein>
    <submittedName>
        <fullName evidence="10">DNA-binding response regulator</fullName>
    </submittedName>
</protein>
<reference evidence="10 11" key="1">
    <citation type="journal article" date="2016" name="Nat. Commun.">
        <title>Thousands of microbial genomes shed light on interconnected biogeochemical processes in an aquifer system.</title>
        <authorList>
            <person name="Anantharaman K."/>
            <person name="Brown C.T."/>
            <person name="Hug L.A."/>
            <person name="Sharon I."/>
            <person name="Castelle C.J."/>
            <person name="Probst A.J."/>
            <person name="Thomas B.C."/>
            <person name="Singh A."/>
            <person name="Wilkins M.J."/>
            <person name="Karaoz U."/>
            <person name="Brodie E.L."/>
            <person name="Williams K.H."/>
            <person name="Hubbard S.S."/>
            <person name="Banfield J.F."/>
        </authorList>
    </citation>
    <scope>NUCLEOTIDE SEQUENCE [LARGE SCALE GENOMIC DNA]</scope>
</reference>
<dbReference type="GO" id="GO:0006355">
    <property type="term" value="P:regulation of DNA-templated transcription"/>
    <property type="evidence" value="ECO:0007669"/>
    <property type="project" value="InterPro"/>
</dbReference>
<dbReference type="Pfam" id="PF00486">
    <property type="entry name" value="Trans_reg_C"/>
    <property type="match status" value="1"/>
</dbReference>
<dbReference type="GO" id="GO:0005829">
    <property type="term" value="C:cytosol"/>
    <property type="evidence" value="ECO:0007669"/>
    <property type="project" value="TreeGrafter"/>
</dbReference>
<name>A0A1F8ASG6_9BACT</name>
<keyword evidence="1 6" id="KW-0597">Phosphoprotein</keyword>
<evidence type="ECO:0000256" key="7">
    <source>
        <dbReference type="PROSITE-ProRule" id="PRU01091"/>
    </source>
</evidence>
<dbReference type="InterPro" id="IPR016032">
    <property type="entry name" value="Sig_transdc_resp-reg_C-effctor"/>
</dbReference>
<dbReference type="InterPro" id="IPR001867">
    <property type="entry name" value="OmpR/PhoB-type_DNA-bd"/>
</dbReference>
<dbReference type="CDD" id="cd19935">
    <property type="entry name" value="REC_OmpR_CusR-like"/>
    <property type="match status" value="1"/>
</dbReference>
<evidence type="ECO:0000256" key="3">
    <source>
        <dbReference type="ARBA" id="ARBA00023015"/>
    </source>
</evidence>
<dbReference type="FunFam" id="3.40.50.2300:FF:000001">
    <property type="entry name" value="DNA-binding response regulator PhoB"/>
    <property type="match status" value="1"/>
</dbReference>
<feature type="domain" description="OmpR/PhoB-type" evidence="9">
    <location>
        <begin position="124"/>
        <end position="216"/>
    </location>
</feature>
<dbReference type="PANTHER" id="PTHR48111">
    <property type="entry name" value="REGULATOR OF RPOS"/>
    <property type="match status" value="1"/>
</dbReference>
<dbReference type="Gene3D" id="6.10.250.690">
    <property type="match status" value="1"/>
</dbReference>
<dbReference type="PROSITE" id="PS51755">
    <property type="entry name" value="OMPR_PHOB"/>
    <property type="match status" value="1"/>
</dbReference>
<gene>
    <name evidence="10" type="ORF">A3E44_00090</name>
</gene>
<dbReference type="PANTHER" id="PTHR48111:SF22">
    <property type="entry name" value="REGULATOR OF RPOS"/>
    <property type="match status" value="1"/>
</dbReference>
<feature type="DNA-binding region" description="OmpR/PhoB-type" evidence="7">
    <location>
        <begin position="124"/>
        <end position="216"/>
    </location>
</feature>
<dbReference type="GO" id="GO:0000156">
    <property type="term" value="F:phosphorelay response regulator activity"/>
    <property type="evidence" value="ECO:0007669"/>
    <property type="project" value="TreeGrafter"/>
</dbReference>
<evidence type="ECO:0000313" key="11">
    <source>
        <dbReference type="Proteomes" id="UP000178603"/>
    </source>
</evidence>
<keyword evidence="5" id="KW-0804">Transcription</keyword>
<dbReference type="SUPFAM" id="SSF46894">
    <property type="entry name" value="C-terminal effector domain of the bipartite response regulators"/>
    <property type="match status" value="1"/>
</dbReference>
<dbReference type="AlphaFoldDB" id="A0A1F8ASG6"/>
<dbReference type="InterPro" id="IPR011006">
    <property type="entry name" value="CheY-like_superfamily"/>
</dbReference>
<dbReference type="PROSITE" id="PS50110">
    <property type="entry name" value="RESPONSE_REGULATORY"/>
    <property type="match status" value="1"/>
</dbReference>
<sequence length="216" mass="24419">MRILVVEDEHKIASSIKRGLEQEGYAVDVAYDGEQGYDLASSESYDAIVLDLMLPKIDGLTICSKLREEEKHTPILILTAKGFLSDRVNGLNTGADDYLVKPFAFEELLARLRALLRRPKNGGLARLVYKDLELDSVNFEVKMSGKKINLSRKEFALLEYLMRNSGKIVSKDNIIDHVWSYDADILPNTVEVYIGYLRKKISGLIQTVRGFGYKLD</sequence>
<dbReference type="InterPro" id="IPR001789">
    <property type="entry name" value="Sig_transdc_resp-reg_receiver"/>
</dbReference>
<dbReference type="GO" id="GO:0000976">
    <property type="term" value="F:transcription cis-regulatory region binding"/>
    <property type="evidence" value="ECO:0007669"/>
    <property type="project" value="TreeGrafter"/>
</dbReference>
<proteinExistence type="predicted"/>
<evidence type="ECO:0000259" key="8">
    <source>
        <dbReference type="PROSITE" id="PS50110"/>
    </source>
</evidence>
<comment type="caution">
    <text evidence="10">The sequence shown here is derived from an EMBL/GenBank/DDBJ whole genome shotgun (WGS) entry which is preliminary data.</text>
</comment>
<dbReference type="CDD" id="cd00383">
    <property type="entry name" value="trans_reg_C"/>
    <property type="match status" value="1"/>
</dbReference>
<dbReference type="Proteomes" id="UP000178603">
    <property type="component" value="Unassembled WGS sequence"/>
</dbReference>
<keyword evidence="2" id="KW-0902">Two-component regulatory system</keyword>
<dbReference type="Pfam" id="PF00072">
    <property type="entry name" value="Response_reg"/>
    <property type="match status" value="1"/>
</dbReference>
<evidence type="ECO:0000256" key="6">
    <source>
        <dbReference type="PROSITE-ProRule" id="PRU00169"/>
    </source>
</evidence>
<dbReference type="Gene3D" id="1.10.10.10">
    <property type="entry name" value="Winged helix-like DNA-binding domain superfamily/Winged helix DNA-binding domain"/>
    <property type="match status" value="1"/>
</dbReference>
<dbReference type="EMBL" id="MGGW01000014">
    <property type="protein sequence ID" value="OGM54449.1"/>
    <property type="molecule type" value="Genomic_DNA"/>
</dbReference>
<dbReference type="SMART" id="SM00448">
    <property type="entry name" value="REC"/>
    <property type="match status" value="1"/>
</dbReference>
<evidence type="ECO:0000256" key="5">
    <source>
        <dbReference type="ARBA" id="ARBA00023163"/>
    </source>
</evidence>
<evidence type="ECO:0000256" key="2">
    <source>
        <dbReference type="ARBA" id="ARBA00023012"/>
    </source>
</evidence>
<keyword evidence="4 7" id="KW-0238">DNA-binding</keyword>
<evidence type="ECO:0000256" key="1">
    <source>
        <dbReference type="ARBA" id="ARBA00022553"/>
    </source>
</evidence>
<dbReference type="InterPro" id="IPR036388">
    <property type="entry name" value="WH-like_DNA-bd_sf"/>
</dbReference>
<accession>A0A1F8ASG6</accession>
<dbReference type="Gene3D" id="3.40.50.2300">
    <property type="match status" value="1"/>
</dbReference>
<evidence type="ECO:0000259" key="9">
    <source>
        <dbReference type="PROSITE" id="PS51755"/>
    </source>
</evidence>
<evidence type="ECO:0000256" key="4">
    <source>
        <dbReference type="ARBA" id="ARBA00023125"/>
    </source>
</evidence>
<feature type="domain" description="Response regulatory" evidence="8">
    <location>
        <begin position="2"/>
        <end position="116"/>
    </location>
</feature>
<evidence type="ECO:0000313" key="10">
    <source>
        <dbReference type="EMBL" id="OGM54449.1"/>
    </source>
</evidence>
<dbReference type="InterPro" id="IPR039420">
    <property type="entry name" value="WalR-like"/>
</dbReference>
<dbReference type="FunFam" id="1.10.10.10:FF:000005">
    <property type="entry name" value="Two-component system response regulator"/>
    <property type="match status" value="1"/>
</dbReference>
<organism evidence="10 11">
    <name type="scientific">Candidatus Woesebacteria bacterium RIFCSPHIGHO2_12_FULL_41_24</name>
    <dbReference type="NCBI Taxonomy" id="1802510"/>
    <lineage>
        <taxon>Bacteria</taxon>
        <taxon>Candidatus Woeseibacteriota</taxon>
    </lineage>
</organism>
<dbReference type="GO" id="GO:0032993">
    <property type="term" value="C:protein-DNA complex"/>
    <property type="evidence" value="ECO:0007669"/>
    <property type="project" value="TreeGrafter"/>
</dbReference>
<feature type="modified residue" description="4-aspartylphosphate" evidence="6">
    <location>
        <position position="51"/>
    </location>
</feature>